<reference evidence="1 2" key="1">
    <citation type="submission" date="2018-06" db="EMBL/GenBank/DDBJ databases">
        <title>Draft genome sequence of hyperthermophilic methanogen Methanothermobacter tenebrarum sp. MCM-B 1447.</title>
        <authorList>
            <person name="Pore S.D."/>
            <person name="Dagar S."/>
            <person name="Dhakephalkar P.K."/>
        </authorList>
    </citation>
    <scope>NUCLEOTIDE SEQUENCE [LARGE SCALE GENOMIC DNA]</scope>
    <source>
        <strain evidence="1 2">MCM B 1447</strain>
    </source>
</reference>
<dbReference type="Gene3D" id="3.40.50.10480">
    <property type="entry name" value="Probable brix-domain ribosomal biogenesis protein"/>
    <property type="match status" value="1"/>
</dbReference>
<organism evidence="1 2">
    <name type="scientific">Methanothermobacter tenebrarum</name>
    <dbReference type="NCBI Taxonomy" id="680118"/>
    <lineage>
        <taxon>Archaea</taxon>
        <taxon>Methanobacteriati</taxon>
        <taxon>Methanobacteriota</taxon>
        <taxon>Methanomada group</taxon>
        <taxon>Methanobacteria</taxon>
        <taxon>Methanobacteriales</taxon>
        <taxon>Methanobacteriaceae</taxon>
        <taxon>Methanothermobacter</taxon>
    </lineage>
</organism>
<proteinExistence type="predicted"/>
<protein>
    <submittedName>
        <fullName evidence="1">Uncharacterized protein</fullName>
    </submittedName>
</protein>
<accession>A0A328PHH0</accession>
<dbReference type="AlphaFoldDB" id="A0A328PHH0"/>
<dbReference type="Proteomes" id="UP000249782">
    <property type="component" value="Unassembled WGS sequence"/>
</dbReference>
<gene>
    <name evidence="1" type="ORF">DPC56_01435</name>
</gene>
<name>A0A328PHH0_9EURY</name>
<sequence>MNIQEILQKTIEHKESTLAIVSEKHGNPSKVTFYNTRGEEIGYMTINVAIPKNLKTRPTKKIKGPIENIRLLKGLIPFEEGAGWDFWLVKPAHGRYNMIMELYHEKKPTGFKIFIKRIHLED</sequence>
<evidence type="ECO:0000313" key="2">
    <source>
        <dbReference type="Proteomes" id="UP000249782"/>
    </source>
</evidence>
<evidence type="ECO:0000313" key="1">
    <source>
        <dbReference type="EMBL" id="RAO79962.1"/>
    </source>
</evidence>
<comment type="caution">
    <text evidence="1">The sequence shown here is derived from an EMBL/GenBank/DDBJ whole genome shotgun (WGS) entry which is preliminary data.</text>
</comment>
<dbReference type="EMBL" id="QLOE01000001">
    <property type="protein sequence ID" value="RAO79962.1"/>
    <property type="molecule type" value="Genomic_DNA"/>
</dbReference>
<dbReference type="SUPFAM" id="SSF52954">
    <property type="entry name" value="Class II aaRS ABD-related"/>
    <property type="match status" value="1"/>
</dbReference>
<keyword evidence="2" id="KW-1185">Reference proteome</keyword>